<sequence length="193" mass="21972">MCHFMIPARLRLVVRIQHGGSLAIPATSGEYGTLPVGRHQATLEEIYEHFVENAPFRERRELIYDALRLYAKIVVTEFGHATLWIDGGFVTHKTWPPNDTDVVTVVPQAEYANMCSSTDCLRYLTLQGVMVAQPETFAPVKRIQPMGGLIDSFVVPDDPIFTAVWDHRWSRVSDQYKNLLPEDVRKGYLEVKL</sequence>
<accession>A0A1S1LXM4</accession>
<name>A0A1S1LXM4_MYCCH</name>
<dbReference type="Pfam" id="PF22014">
    <property type="entry name" value="DUF6932"/>
    <property type="match status" value="1"/>
</dbReference>
<gene>
    <name evidence="1" type="ORF">BKG84_26180</name>
</gene>
<evidence type="ECO:0000313" key="1">
    <source>
        <dbReference type="EMBL" id="OHU75856.1"/>
    </source>
</evidence>
<dbReference type="AlphaFoldDB" id="A0A1S1LXM4"/>
<evidence type="ECO:0000313" key="2">
    <source>
        <dbReference type="Proteomes" id="UP000179441"/>
    </source>
</evidence>
<proteinExistence type="predicted"/>
<comment type="caution">
    <text evidence="1">The sequence shown here is derived from an EMBL/GenBank/DDBJ whole genome shotgun (WGS) entry which is preliminary data.</text>
</comment>
<dbReference type="InterPro" id="IPR053860">
    <property type="entry name" value="DUF6932"/>
</dbReference>
<dbReference type="EMBL" id="MLIS01000070">
    <property type="protein sequence ID" value="OHU75856.1"/>
    <property type="molecule type" value="Genomic_DNA"/>
</dbReference>
<reference evidence="1 2" key="1">
    <citation type="submission" date="2016-10" db="EMBL/GenBank/DDBJ databases">
        <title>Evaluation of Human, Veterinary and Environmental Mycobacterium chelonae Isolates by Core Genome Phylogenomic Analysis, Targeted Gene Comparison, and Anti-microbial Susceptibility Patterns: A Tale of Mistaken Identities.</title>
        <authorList>
            <person name="Fogelson S.B."/>
            <person name="Camus A.C."/>
            <person name="Lorenz W."/>
            <person name="Vasireddy R."/>
            <person name="Vasireddy S."/>
            <person name="Smith T."/>
            <person name="Brown-Elliott B.A."/>
            <person name="Wallace R.J.Jr."/>
            <person name="Hasan N.A."/>
            <person name="Reischl U."/>
            <person name="Sanchez S."/>
        </authorList>
    </citation>
    <scope>NUCLEOTIDE SEQUENCE [LARGE SCALE GENOMIC DNA]</scope>
    <source>
        <strain evidence="1 2">15518</strain>
    </source>
</reference>
<keyword evidence="2" id="KW-1185">Reference proteome</keyword>
<dbReference type="Proteomes" id="UP000179441">
    <property type="component" value="Unassembled WGS sequence"/>
</dbReference>
<protein>
    <submittedName>
        <fullName evidence="1">Uncharacterized protein</fullName>
    </submittedName>
</protein>
<organism evidence="1 2">
    <name type="scientific">Mycobacteroides chelonae</name>
    <name type="common">Mycobacterium chelonae</name>
    <dbReference type="NCBI Taxonomy" id="1774"/>
    <lineage>
        <taxon>Bacteria</taxon>
        <taxon>Bacillati</taxon>
        <taxon>Actinomycetota</taxon>
        <taxon>Actinomycetes</taxon>
        <taxon>Mycobacteriales</taxon>
        <taxon>Mycobacteriaceae</taxon>
        <taxon>Mycobacteroides</taxon>
    </lineage>
</organism>